<reference evidence="7 8" key="1">
    <citation type="submission" date="2018-10" db="EMBL/GenBank/DDBJ databases">
        <title>Thermophilic Lithotrophy and Phototrophy in an Intertidal, Iron-rich, Geothermal Spring.</title>
        <authorList>
            <person name="Ward L.M."/>
            <person name="Idei A."/>
            <person name="Nakagawa M."/>
            <person name="Ueno Y."/>
            <person name="Fischer W."/>
            <person name="Mcglynn S.E."/>
        </authorList>
    </citation>
    <scope>NUCLEOTIDE SEQUENCE [LARGE SCALE GENOMIC DNA]</scope>
    <source>
        <strain evidence="7">J137</strain>
    </source>
</reference>
<comment type="similarity">
    <text evidence="1 4">Belongs to the universal ribosomal protein uL15 family.</text>
</comment>
<name>A0A3M0YZ70_9BACT</name>
<dbReference type="EMBL" id="RFKV01000030">
    <property type="protein sequence ID" value="RMD77460.1"/>
    <property type="molecule type" value="Genomic_DNA"/>
</dbReference>
<keyword evidence="4" id="KW-0694">RNA-binding</keyword>
<dbReference type="InterPro" id="IPR030878">
    <property type="entry name" value="Ribosomal_uL15"/>
</dbReference>
<keyword evidence="2 4" id="KW-0689">Ribosomal protein</keyword>
<dbReference type="Pfam" id="PF00828">
    <property type="entry name" value="Ribosomal_L27A"/>
    <property type="match status" value="1"/>
</dbReference>
<dbReference type="InterPro" id="IPR036227">
    <property type="entry name" value="Ribosomal_uL15/eL18_sf"/>
</dbReference>
<feature type="compositionally biased region" description="Gly residues" evidence="5">
    <location>
        <begin position="17"/>
        <end position="34"/>
    </location>
</feature>
<comment type="function">
    <text evidence="4">Binds to the 23S rRNA.</text>
</comment>
<dbReference type="Proteomes" id="UP000269410">
    <property type="component" value="Unassembled WGS sequence"/>
</dbReference>
<feature type="region of interest" description="Disordered" evidence="5">
    <location>
        <begin position="1"/>
        <end position="58"/>
    </location>
</feature>
<dbReference type="GO" id="GO:0019843">
    <property type="term" value="F:rRNA binding"/>
    <property type="evidence" value="ECO:0007669"/>
    <property type="project" value="UniProtKB-UniRule"/>
</dbReference>
<evidence type="ECO:0000256" key="4">
    <source>
        <dbReference type="HAMAP-Rule" id="MF_01341"/>
    </source>
</evidence>
<dbReference type="InterPro" id="IPR021131">
    <property type="entry name" value="Ribosomal_uL15/eL18"/>
</dbReference>
<dbReference type="GO" id="GO:0022625">
    <property type="term" value="C:cytosolic large ribosomal subunit"/>
    <property type="evidence" value="ECO:0007669"/>
    <property type="project" value="TreeGrafter"/>
</dbReference>
<evidence type="ECO:0000256" key="1">
    <source>
        <dbReference type="ARBA" id="ARBA00007320"/>
    </source>
</evidence>
<dbReference type="InterPro" id="IPR005749">
    <property type="entry name" value="Ribosomal_uL15_bac-type"/>
</dbReference>
<evidence type="ECO:0000256" key="3">
    <source>
        <dbReference type="ARBA" id="ARBA00023274"/>
    </source>
</evidence>
<dbReference type="GO" id="GO:0006412">
    <property type="term" value="P:translation"/>
    <property type="evidence" value="ECO:0007669"/>
    <property type="project" value="UniProtKB-UniRule"/>
</dbReference>
<organism evidence="7 8">
    <name type="scientific">Candidatus Dojkabacteria bacterium</name>
    <dbReference type="NCBI Taxonomy" id="2099670"/>
    <lineage>
        <taxon>Bacteria</taxon>
        <taxon>Candidatus Dojkabacteria</taxon>
    </lineage>
</organism>
<dbReference type="NCBIfam" id="TIGR01071">
    <property type="entry name" value="rplO_bact"/>
    <property type="match status" value="1"/>
</dbReference>
<dbReference type="HAMAP" id="MF_01341">
    <property type="entry name" value="Ribosomal_uL15"/>
    <property type="match status" value="1"/>
</dbReference>
<protein>
    <recommendedName>
        <fullName evidence="4">Large ribosomal subunit protein uL15</fullName>
    </recommendedName>
</protein>
<evidence type="ECO:0000256" key="2">
    <source>
        <dbReference type="ARBA" id="ARBA00022980"/>
    </source>
</evidence>
<evidence type="ECO:0000256" key="5">
    <source>
        <dbReference type="SAM" id="MobiDB-lite"/>
    </source>
</evidence>
<dbReference type="PANTHER" id="PTHR12934">
    <property type="entry name" value="50S RIBOSOMAL PROTEIN L15"/>
    <property type="match status" value="1"/>
</dbReference>
<evidence type="ECO:0000313" key="8">
    <source>
        <dbReference type="Proteomes" id="UP000269410"/>
    </source>
</evidence>
<dbReference type="SUPFAM" id="SSF52080">
    <property type="entry name" value="Ribosomal proteins L15p and L18e"/>
    <property type="match status" value="1"/>
</dbReference>
<accession>A0A3M0YZ70</accession>
<dbReference type="AlphaFoldDB" id="A0A3M0YZ70"/>
<keyword evidence="4" id="KW-0699">rRNA-binding</keyword>
<dbReference type="PANTHER" id="PTHR12934:SF11">
    <property type="entry name" value="LARGE RIBOSOMAL SUBUNIT PROTEIN UL15M"/>
    <property type="match status" value="1"/>
</dbReference>
<comment type="caution">
    <text evidence="7">The sequence shown here is derived from an EMBL/GenBank/DDBJ whole genome shotgun (WGS) entry which is preliminary data.</text>
</comment>
<evidence type="ECO:0000259" key="6">
    <source>
        <dbReference type="Pfam" id="PF00828"/>
    </source>
</evidence>
<dbReference type="GO" id="GO:0003735">
    <property type="term" value="F:structural constituent of ribosome"/>
    <property type="evidence" value="ECO:0007669"/>
    <property type="project" value="InterPro"/>
</dbReference>
<evidence type="ECO:0000313" key="7">
    <source>
        <dbReference type="EMBL" id="RMD77460.1"/>
    </source>
</evidence>
<proteinExistence type="inferred from homology"/>
<sequence length="152" mass="16462">MKFLSVKTSKPSKRLGRGMGSGVGGHTVGRGGKGQTARGGHKSPKPGFEGGQNPISRRLPKLKGFSRGFFKSKVVSKVLRLSDLEALVKYKGIDVLDISKLVDFGLVRPRFNKDTTIKVLYDRDPEVPINLQGVKVSKSVKEAIERTGGSVK</sequence>
<gene>
    <name evidence="4 7" type="primary">rplO</name>
    <name evidence="7" type="ORF">D6810_00840</name>
</gene>
<dbReference type="Gene3D" id="3.100.10.10">
    <property type="match status" value="1"/>
</dbReference>
<feature type="domain" description="Large ribosomal subunit protein uL15/eL18" evidence="6">
    <location>
        <begin position="79"/>
        <end position="151"/>
    </location>
</feature>
<comment type="subunit">
    <text evidence="4">Part of the 50S ribosomal subunit.</text>
</comment>
<keyword evidence="3 4" id="KW-0687">Ribonucleoprotein</keyword>